<evidence type="ECO:0000256" key="3">
    <source>
        <dbReference type="ARBA" id="ARBA00023180"/>
    </source>
</evidence>
<feature type="region of interest" description="Disordered" evidence="4">
    <location>
        <begin position="352"/>
        <end position="412"/>
    </location>
</feature>
<accession>A0A674P3G4</accession>
<reference evidence="6" key="2">
    <citation type="submission" date="2025-08" db="UniProtKB">
        <authorList>
            <consortium name="Ensembl"/>
        </authorList>
    </citation>
    <scope>IDENTIFICATION</scope>
</reference>
<dbReference type="InterPro" id="IPR000010">
    <property type="entry name" value="Cystatin_dom"/>
</dbReference>
<dbReference type="InParanoid" id="A0A674P3G4"/>
<dbReference type="PANTHER" id="PTHR13814">
    <property type="entry name" value="FETUIN"/>
    <property type="match status" value="1"/>
</dbReference>
<feature type="domain" description="Cystatin" evidence="5">
    <location>
        <begin position="215"/>
        <end position="322"/>
    </location>
</feature>
<keyword evidence="7" id="KW-1185">Reference proteome</keyword>
<feature type="compositionally biased region" description="Low complexity" evidence="4">
    <location>
        <begin position="358"/>
        <end position="370"/>
    </location>
</feature>
<dbReference type="SUPFAM" id="SSF54403">
    <property type="entry name" value="Cystatin/monellin"/>
    <property type="match status" value="2"/>
</dbReference>
<name>A0A674P3G4_TAKRU</name>
<dbReference type="OMA" id="ARHAFCR"/>
<evidence type="ECO:0000313" key="6">
    <source>
        <dbReference type="Ensembl" id="ENSTRUP00000080271.1"/>
    </source>
</evidence>
<dbReference type="PANTHER" id="PTHR13814:SF16">
    <property type="entry name" value="CYSTATIN"/>
    <property type="match status" value="1"/>
</dbReference>
<gene>
    <name evidence="6" type="primary">ahsg1</name>
</gene>
<dbReference type="Ensembl" id="ENSTRUT00000074623.1">
    <property type="protein sequence ID" value="ENSTRUP00000080271.1"/>
    <property type="gene ID" value="ENSTRUG00000006612.3"/>
</dbReference>
<dbReference type="InterPro" id="IPR046350">
    <property type="entry name" value="Cystatin_sf"/>
</dbReference>
<dbReference type="AlphaFoldDB" id="A0A674P3G4"/>
<keyword evidence="1" id="KW-0732">Signal</keyword>
<evidence type="ECO:0000259" key="5">
    <source>
        <dbReference type="SMART" id="SM00043"/>
    </source>
</evidence>
<dbReference type="GO" id="GO:0004869">
    <property type="term" value="F:cysteine-type endopeptidase inhibitor activity"/>
    <property type="evidence" value="ECO:0007669"/>
    <property type="project" value="InterPro"/>
</dbReference>
<evidence type="ECO:0000313" key="7">
    <source>
        <dbReference type="Proteomes" id="UP000005226"/>
    </source>
</evidence>
<dbReference type="Pfam" id="PF00031">
    <property type="entry name" value="Cystatin"/>
    <property type="match status" value="1"/>
</dbReference>
<keyword evidence="2" id="KW-1015">Disulfide bond</keyword>
<dbReference type="CDD" id="cd00042">
    <property type="entry name" value="CY"/>
    <property type="match status" value="1"/>
</dbReference>
<dbReference type="Proteomes" id="UP000005226">
    <property type="component" value="Chromosome 20"/>
</dbReference>
<evidence type="ECO:0000256" key="2">
    <source>
        <dbReference type="ARBA" id="ARBA00023157"/>
    </source>
</evidence>
<dbReference type="GeneTree" id="ENSGT00950000182930"/>
<feature type="compositionally biased region" description="Pro residues" evidence="4">
    <location>
        <begin position="371"/>
        <end position="385"/>
    </location>
</feature>
<protein>
    <recommendedName>
        <fullName evidence="5">Cystatin domain-containing protein</fullName>
    </recommendedName>
</protein>
<dbReference type="SMART" id="SM00043">
    <property type="entry name" value="CY"/>
    <property type="match status" value="1"/>
</dbReference>
<reference evidence="6 7" key="1">
    <citation type="journal article" date="2011" name="Genome Biol. Evol.">
        <title>Integration of the genetic map and genome assembly of fugu facilitates insights into distinct features of genome evolution in teleosts and mammals.</title>
        <authorList>
            <person name="Kai W."/>
            <person name="Kikuchi K."/>
            <person name="Tohari S."/>
            <person name="Chew A.K."/>
            <person name="Tay A."/>
            <person name="Fujiwara A."/>
            <person name="Hosoya S."/>
            <person name="Suetake H."/>
            <person name="Naruse K."/>
            <person name="Brenner S."/>
            <person name="Suzuki Y."/>
            <person name="Venkatesh B."/>
        </authorList>
    </citation>
    <scope>NUCLEOTIDE SEQUENCE [LARGE SCALE GENOMIC DNA]</scope>
</reference>
<dbReference type="InterPro" id="IPR050735">
    <property type="entry name" value="Kininogen_Fetuin_HRG"/>
</dbReference>
<reference evidence="6" key="3">
    <citation type="submission" date="2025-09" db="UniProtKB">
        <authorList>
            <consortium name="Ensembl"/>
        </authorList>
    </citation>
    <scope>IDENTIFICATION</scope>
</reference>
<evidence type="ECO:0000256" key="4">
    <source>
        <dbReference type="SAM" id="MobiDB-lite"/>
    </source>
</evidence>
<dbReference type="Gene3D" id="3.10.450.10">
    <property type="match status" value="2"/>
</dbReference>
<organism evidence="6 7">
    <name type="scientific">Takifugu rubripes</name>
    <name type="common">Japanese pufferfish</name>
    <name type="synonym">Fugu rubripes</name>
    <dbReference type="NCBI Taxonomy" id="31033"/>
    <lineage>
        <taxon>Eukaryota</taxon>
        <taxon>Metazoa</taxon>
        <taxon>Chordata</taxon>
        <taxon>Craniata</taxon>
        <taxon>Vertebrata</taxon>
        <taxon>Euteleostomi</taxon>
        <taxon>Actinopterygii</taxon>
        <taxon>Neopterygii</taxon>
        <taxon>Teleostei</taxon>
        <taxon>Neoteleostei</taxon>
        <taxon>Acanthomorphata</taxon>
        <taxon>Eupercaria</taxon>
        <taxon>Tetraodontiformes</taxon>
        <taxon>Tetradontoidea</taxon>
        <taxon>Tetraodontidae</taxon>
        <taxon>Takifugu</taxon>
    </lineage>
</organism>
<dbReference type="GO" id="GO:0005576">
    <property type="term" value="C:extracellular region"/>
    <property type="evidence" value="ECO:0007669"/>
    <property type="project" value="TreeGrafter"/>
</dbReference>
<sequence length="452" mass="50110">MISFCIFIISCGAMGEGAFQFLLFVVPVCLLCWLFLRTEGTNQRYEATHQNVVQCPMSIKAVRRRGVSSSHPSTMRLLLSVALLSSVLQLCSAAPVRENLTCTEVNNATAGHLAIHHINENHDHGYKFKIDEVTEVDLKMVDNGCDIMLQLFLKETACHTISPRDFEECRERSLGERAVVANCSVLITVKDNDAKVTRYTCETRQELTNLEMVRICPDCPTLVPLNDPEGLKSIREAVTEFNKNTSNEHVFVLQEVGRIKTAYIMSAGMHYYAEFTLVETPCPRESRIMHEACKPMCPDRAEHAFCRSSYSQMNGLYSVECEFYPAKNTDVLGPGEQEPICPPFPSNCVPVPPPHGPPAHGHGPPAHSHGPPAPPAHGHGPPAPPAHGHGHGPPQRPPPTQEKHLHRPPFPRFHCFPPMTRADPALHPICPWPQRRVLPMPGPGCMPLGPKK</sequence>
<proteinExistence type="predicted"/>
<keyword evidence="3" id="KW-0325">Glycoprotein</keyword>
<evidence type="ECO:0000256" key="1">
    <source>
        <dbReference type="ARBA" id="ARBA00022729"/>
    </source>
</evidence>